<dbReference type="Proteomes" id="UP001176429">
    <property type="component" value="Unassembled WGS sequence"/>
</dbReference>
<proteinExistence type="predicted"/>
<dbReference type="RefSeq" id="WP_305004692.1">
    <property type="nucleotide sequence ID" value="NZ_JAUQSY010000001.1"/>
</dbReference>
<reference evidence="3" key="1">
    <citation type="submission" date="2023-07" db="EMBL/GenBank/DDBJ databases">
        <authorList>
            <person name="Kim M.K."/>
        </authorList>
    </citation>
    <scope>NUCLEOTIDE SEQUENCE</scope>
    <source>
        <strain evidence="3">ASUV-10-1</strain>
    </source>
</reference>
<sequence length="563" mass="56170">MTTLYEWKRPVLAAMLGLGPTLALAQGMAITSMAPAPNTPAMPPTSSLTIGLTQAPTAASASELRVYSAQRGGQRARGATPAVVSGNTLVFTPTAYPYVAGETVRYTVTRAVAGAGGSLPAPLVAQFTVATGGPGRGRFVAASGPLAGGITGLNPVVGDLDNDGDQDVVIGHSNRSQVTVLRNDGTGTFVADPDLPLGSSYQHLALADVDQDGDLDLLTTGSGNGVAVRVNNGTGTFTGSQLVTVGAGVTFVAVGDVDGDGALDMVTANANAFPAPGSVSVRFNDRAGNFSGRYDLPIGTGAQSVALGDVDRDGDLDIAVPDPMARTVIVFFNNGFGVFPTSTTVPVGPYPVSVALADLDGDLDLDLAVLNDNNSSVSVRLNNGVGTFSGTLDVGAGGGVRLAVGDVDADGDLDLLAQSPYVPGMIGLSLNNGDATFAWGGMVTVGDGPQGLALADVDNDGDLDLLTPGRAGLSVGLNSAPLPTAPGTAPAALRLAPNPASGAATLSGAAPLAAVQVLDALGRPVLATRTDASGTALLALPAGLAPGLYVVRCAGQVRRLVRE</sequence>
<comment type="caution">
    <text evidence="3">The sequence shown here is derived from an EMBL/GenBank/DDBJ whole genome shotgun (WGS) entry which is preliminary data.</text>
</comment>
<keyword evidence="4" id="KW-1185">Reference proteome</keyword>
<dbReference type="SUPFAM" id="SSF69318">
    <property type="entry name" value="Integrin alpha N-terminal domain"/>
    <property type="match status" value="2"/>
</dbReference>
<dbReference type="Pfam" id="PF13517">
    <property type="entry name" value="FG-GAP_3"/>
    <property type="match status" value="3"/>
</dbReference>
<evidence type="ECO:0000256" key="2">
    <source>
        <dbReference type="SAM" id="SignalP"/>
    </source>
</evidence>
<evidence type="ECO:0000313" key="4">
    <source>
        <dbReference type="Proteomes" id="UP001176429"/>
    </source>
</evidence>
<feature type="signal peptide" evidence="2">
    <location>
        <begin position="1"/>
        <end position="25"/>
    </location>
</feature>
<protein>
    <submittedName>
        <fullName evidence="3">VCBS repeat-containing protein</fullName>
    </submittedName>
</protein>
<dbReference type="PANTHER" id="PTHR46580">
    <property type="entry name" value="SENSOR KINASE-RELATED"/>
    <property type="match status" value="1"/>
</dbReference>
<dbReference type="Gene3D" id="2.130.10.130">
    <property type="entry name" value="Integrin alpha, N-terminal"/>
    <property type="match status" value="2"/>
</dbReference>
<accession>A0ABT9B5F4</accession>
<dbReference type="EMBL" id="JAUQSY010000001">
    <property type="protein sequence ID" value="MDO7873377.1"/>
    <property type="molecule type" value="Genomic_DNA"/>
</dbReference>
<feature type="chain" id="PRO_5045802314" evidence="2">
    <location>
        <begin position="26"/>
        <end position="563"/>
    </location>
</feature>
<evidence type="ECO:0000313" key="3">
    <source>
        <dbReference type="EMBL" id="MDO7873377.1"/>
    </source>
</evidence>
<dbReference type="PANTHER" id="PTHR46580:SF2">
    <property type="entry name" value="MAM DOMAIN-CONTAINING PROTEIN"/>
    <property type="match status" value="1"/>
</dbReference>
<dbReference type="InterPro" id="IPR028994">
    <property type="entry name" value="Integrin_alpha_N"/>
</dbReference>
<evidence type="ECO:0000256" key="1">
    <source>
        <dbReference type="ARBA" id="ARBA00022729"/>
    </source>
</evidence>
<keyword evidence="1 2" id="KW-0732">Signal</keyword>
<dbReference type="InterPro" id="IPR013517">
    <property type="entry name" value="FG-GAP"/>
</dbReference>
<gene>
    <name evidence="3" type="ORF">Q5H93_01445</name>
</gene>
<name>A0ABT9B5F4_9BACT</name>
<organism evidence="3 4">
    <name type="scientific">Hymenobacter aranciens</name>
    <dbReference type="NCBI Taxonomy" id="3063996"/>
    <lineage>
        <taxon>Bacteria</taxon>
        <taxon>Pseudomonadati</taxon>
        <taxon>Bacteroidota</taxon>
        <taxon>Cytophagia</taxon>
        <taxon>Cytophagales</taxon>
        <taxon>Hymenobacteraceae</taxon>
        <taxon>Hymenobacter</taxon>
    </lineage>
</organism>